<keyword evidence="3" id="KW-0808">Transferase</keyword>
<dbReference type="InterPro" id="IPR008271">
    <property type="entry name" value="Ser/Thr_kinase_AS"/>
</dbReference>
<dbReference type="GO" id="GO:0005524">
    <property type="term" value="F:ATP binding"/>
    <property type="evidence" value="ECO:0007669"/>
    <property type="project" value="UniProtKB-UniRule"/>
</dbReference>
<comment type="catalytic activity">
    <reaction evidence="7">
        <text>L-threonyl-[protein] + ATP = O-phospho-L-threonyl-[protein] + ADP + H(+)</text>
        <dbReference type="Rhea" id="RHEA:46608"/>
        <dbReference type="Rhea" id="RHEA-COMP:11060"/>
        <dbReference type="Rhea" id="RHEA-COMP:11605"/>
        <dbReference type="ChEBI" id="CHEBI:15378"/>
        <dbReference type="ChEBI" id="CHEBI:30013"/>
        <dbReference type="ChEBI" id="CHEBI:30616"/>
        <dbReference type="ChEBI" id="CHEBI:61977"/>
        <dbReference type="ChEBI" id="CHEBI:456216"/>
        <dbReference type="EC" id="2.7.11.1"/>
    </reaction>
</comment>
<accession>A0AAD8VZB2</accession>
<dbReference type="Gene3D" id="3.30.200.20">
    <property type="entry name" value="Phosphorylase Kinase, domain 1"/>
    <property type="match status" value="2"/>
</dbReference>
<keyword evidence="5" id="KW-0418">Kinase</keyword>
<dbReference type="SUPFAM" id="SSF49354">
    <property type="entry name" value="PapD-like"/>
    <property type="match status" value="1"/>
</dbReference>
<organism evidence="12 13">
    <name type="scientific">Lolium multiflorum</name>
    <name type="common">Italian ryegrass</name>
    <name type="synonym">Lolium perenne subsp. multiflorum</name>
    <dbReference type="NCBI Taxonomy" id="4521"/>
    <lineage>
        <taxon>Eukaryota</taxon>
        <taxon>Viridiplantae</taxon>
        <taxon>Streptophyta</taxon>
        <taxon>Embryophyta</taxon>
        <taxon>Tracheophyta</taxon>
        <taxon>Spermatophyta</taxon>
        <taxon>Magnoliopsida</taxon>
        <taxon>Liliopsida</taxon>
        <taxon>Poales</taxon>
        <taxon>Poaceae</taxon>
        <taxon>BOP clade</taxon>
        <taxon>Pooideae</taxon>
        <taxon>Poodae</taxon>
        <taxon>Poeae</taxon>
        <taxon>Poeae Chloroplast Group 2 (Poeae type)</taxon>
        <taxon>Loliodinae</taxon>
        <taxon>Loliinae</taxon>
        <taxon>Lolium</taxon>
    </lineage>
</organism>
<name>A0AAD8VZB2_LOLMU</name>
<dbReference type="InterPro" id="IPR000719">
    <property type="entry name" value="Prot_kinase_dom"/>
</dbReference>
<dbReference type="PROSITE" id="PS00107">
    <property type="entry name" value="PROTEIN_KINASE_ATP"/>
    <property type="match status" value="2"/>
</dbReference>
<evidence type="ECO:0000256" key="8">
    <source>
        <dbReference type="ARBA" id="ARBA00048679"/>
    </source>
</evidence>
<evidence type="ECO:0000256" key="6">
    <source>
        <dbReference type="ARBA" id="ARBA00022840"/>
    </source>
</evidence>
<keyword evidence="6 9" id="KW-0067">ATP-binding</keyword>
<dbReference type="PROSITE" id="PS50011">
    <property type="entry name" value="PROTEIN_KINASE_DOM"/>
    <property type="match status" value="2"/>
</dbReference>
<dbReference type="Gene3D" id="1.10.510.10">
    <property type="entry name" value="Transferase(Phosphotransferase) domain 1"/>
    <property type="match status" value="2"/>
</dbReference>
<gene>
    <name evidence="12" type="ORF">QYE76_001046</name>
</gene>
<proteinExistence type="predicted"/>
<dbReference type="PROSITE" id="PS00108">
    <property type="entry name" value="PROTEIN_KINASE_ST"/>
    <property type="match status" value="1"/>
</dbReference>
<dbReference type="SUPFAM" id="SSF56112">
    <property type="entry name" value="Protein kinase-like (PK-like)"/>
    <property type="match status" value="2"/>
</dbReference>
<feature type="region of interest" description="Disordered" evidence="10">
    <location>
        <begin position="63"/>
        <end position="92"/>
    </location>
</feature>
<evidence type="ECO:0000259" key="11">
    <source>
        <dbReference type="PROSITE" id="PS50011"/>
    </source>
</evidence>
<dbReference type="SMART" id="SM00220">
    <property type="entry name" value="S_TKc"/>
    <property type="match status" value="2"/>
</dbReference>
<evidence type="ECO:0000313" key="13">
    <source>
        <dbReference type="Proteomes" id="UP001231189"/>
    </source>
</evidence>
<evidence type="ECO:0000256" key="10">
    <source>
        <dbReference type="SAM" id="MobiDB-lite"/>
    </source>
</evidence>
<dbReference type="AlphaFoldDB" id="A0AAD8VZB2"/>
<protein>
    <recommendedName>
        <fullName evidence="1">non-specific serine/threonine protein kinase</fullName>
        <ecNumber evidence="1">2.7.11.1</ecNumber>
    </recommendedName>
</protein>
<feature type="binding site" evidence="9">
    <location>
        <position position="268"/>
    </location>
    <ligand>
        <name>ATP</name>
        <dbReference type="ChEBI" id="CHEBI:30616"/>
    </ligand>
</feature>
<dbReference type="EC" id="2.7.11.1" evidence="1"/>
<dbReference type="FunFam" id="1.10.510.10:FF:001023">
    <property type="entry name" value="Os07g0541700 protein"/>
    <property type="match status" value="2"/>
</dbReference>
<dbReference type="InterPro" id="IPR008962">
    <property type="entry name" value="PapD-like_sf"/>
</dbReference>
<evidence type="ECO:0000256" key="2">
    <source>
        <dbReference type="ARBA" id="ARBA00022527"/>
    </source>
</evidence>
<evidence type="ECO:0000256" key="7">
    <source>
        <dbReference type="ARBA" id="ARBA00047899"/>
    </source>
</evidence>
<dbReference type="EMBL" id="JAUUTY010000005">
    <property type="protein sequence ID" value="KAK1626731.1"/>
    <property type="molecule type" value="Genomic_DNA"/>
</dbReference>
<comment type="caution">
    <text evidence="12">The sequence shown here is derived from an EMBL/GenBank/DDBJ whole genome shotgun (WGS) entry which is preliminary data.</text>
</comment>
<evidence type="ECO:0000256" key="5">
    <source>
        <dbReference type="ARBA" id="ARBA00022777"/>
    </source>
</evidence>
<feature type="compositionally biased region" description="Basic and acidic residues" evidence="10">
    <location>
        <begin position="80"/>
        <end position="92"/>
    </location>
</feature>
<dbReference type="GO" id="GO:0004674">
    <property type="term" value="F:protein serine/threonine kinase activity"/>
    <property type="evidence" value="ECO:0007669"/>
    <property type="project" value="UniProtKB-KW"/>
</dbReference>
<comment type="catalytic activity">
    <reaction evidence="8">
        <text>L-seryl-[protein] + ATP = O-phospho-L-seryl-[protein] + ADP + H(+)</text>
        <dbReference type="Rhea" id="RHEA:17989"/>
        <dbReference type="Rhea" id="RHEA-COMP:9863"/>
        <dbReference type="Rhea" id="RHEA-COMP:11604"/>
        <dbReference type="ChEBI" id="CHEBI:15378"/>
        <dbReference type="ChEBI" id="CHEBI:29999"/>
        <dbReference type="ChEBI" id="CHEBI:30616"/>
        <dbReference type="ChEBI" id="CHEBI:83421"/>
        <dbReference type="ChEBI" id="CHEBI:456216"/>
        <dbReference type="EC" id="2.7.11.1"/>
    </reaction>
</comment>
<sequence>MASPSLGTLAPVRRLGRHGSLSVARATRRRRAPAVARAFLVVVLLPDLPGQGKGAAAVGHIHGEDDQDADRGADGGVGDGDGKARSSAEMARKAAEDSFPTVVFLSIWDGGAGVGEAAAPAEPLAARSQKNEGIPTRTRCRRQLMELGPGAFSALAHTLGLSWCATASRDRHLLEITSPTTATQPFSVAAAAMSTSSRQTHNRRWQDISNALNEYNSEYPGLVAQRLKLDFLKKITNNFSSEKIIGKGGYATVYEGEDEDGRVIAVKKLVITSNVDSKQFENEARHLSTLTHQNIVKLEGYCYEEEIHVIRHEGRGIKAADIYMLLCFEHMRGGSLDKHLSDAACGLNWSQRYKIIEGICNGLHYLHEGKEGSPIIHRDLKPGNILLDDDMIPKIADFGISRIIGEDKTHTRTFAIIVMPSCRVYLSPEFKQNGMISKKLDIYSLGLIIIEIISGKRIYCDNIGTPNEEFIELLEKWQSRLQKEGSMEDNYSQLYACIILSMDCMDIDPQKRPTTEQIIDTLNKTKECQNELEGASPLPIELSLQFLKDITKNFCSELEIGQGVSGVVYQGVHPCGEIIAVKRLQKTIRGGERQFRNTVGDLLALEHKNVEKLIGCCYGVEKEASACNRGSLHVYKQDNFLCYEYLRGESLDKFIYDKSRKLNWDMRLRIIKEICEGLHFLHVESGRDIIHLNLKPSSIILDDKMIPKIANSGLHRLFGQEHTPPQAQDISGRLVYMAPEYLYCGEEKLESDLYSLGLLIMEVVTGNRSCFNEDGLLPWHFIGNVRKDWTNTSHIKSAYPSLNTRLFTVKCCIVIGLKCADIRPKERPRVGEVLSALGKICPVPTELIGVYPLQLCFPFKRNRMNCCFLHLTNMTDDRVAVRLLSDNQKRCMARGVAPPRSTYTLVVSMRAQASEQRRILHPRELHCW</sequence>
<feature type="compositionally biased region" description="Basic and acidic residues" evidence="10">
    <location>
        <begin position="63"/>
        <end position="73"/>
    </location>
</feature>
<feature type="binding site" evidence="9">
    <location>
        <position position="582"/>
    </location>
    <ligand>
        <name>ATP</name>
        <dbReference type="ChEBI" id="CHEBI:30616"/>
    </ligand>
</feature>
<dbReference type="PANTHER" id="PTHR45707">
    <property type="entry name" value="C2 CALCIUM/LIPID-BINDING PLANT PHOSPHORIBOSYLTRANSFERASE FAMILY PROTEIN"/>
    <property type="match status" value="1"/>
</dbReference>
<keyword evidence="2" id="KW-0723">Serine/threonine-protein kinase</keyword>
<evidence type="ECO:0000313" key="12">
    <source>
        <dbReference type="EMBL" id="KAK1626731.1"/>
    </source>
</evidence>
<evidence type="ECO:0000256" key="4">
    <source>
        <dbReference type="ARBA" id="ARBA00022741"/>
    </source>
</evidence>
<evidence type="ECO:0000256" key="9">
    <source>
        <dbReference type="PROSITE-ProRule" id="PRU10141"/>
    </source>
</evidence>
<keyword evidence="4 9" id="KW-0547">Nucleotide-binding</keyword>
<dbReference type="Pfam" id="PF00069">
    <property type="entry name" value="Pkinase"/>
    <property type="match status" value="2"/>
</dbReference>
<dbReference type="InterPro" id="IPR011009">
    <property type="entry name" value="Kinase-like_dom_sf"/>
</dbReference>
<dbReference type="InterPro" id="IPR017441">
    <property type="entry name" value="Protein_kinase_ATP_BS"/>
</dbReference>
<evidence type="ECO:0000256" key="1">
    <source>
        <dbReference type="ARBA" id="ARBA00012513"/>
    </source>
</evidence>
<dbReference type="Gene3D" id="2.60.40.10">
    <property type="entry name" value="Immunoglobulins"/>
    <property type="match status" value="1"/>
</dbReference>
<dbReference type="InterPro" id="IPR013783">
    <property type="entry name" value="Ig-like_fold"/>
</dbReference>
<dbReference type="Proteomes" id="UP001231189">
    <property type="component" value="Unassembled WGS sequence"/>
</dbReference>
<keyword evidence="13" id="KW-1185">Reference proteome</keyword>
<reference evidence="12" key="1">
    <citation type="submission" date="2023-07" db="EMBL/GenBank/DDBJ databases">
        <title>A chromosome-level genome assembly of Lolium multiflorum.</title>
        <authorList>
            <person name="Chen Y."/>
            <person name="Copetti D."/>
            <person name="Kolliker R."/>
            <person name="Studer B."/>
        </authorList>
    </citation>
    <scope>NUCLEOTIDE SEQUENCE</scope>
    <source>
        <strain evidence="12">02402/16</strain>
        <tissue evidence="12">Leaf</tissue>
    </source>
</reference>
<feature type="domain" description="Protein kinase" evidence="11">
    <location>
        <begin position="554"/>
        <end position="848"/>
    </location>
</feature>
<evidence type="ECO:0000256" key="3">
    <source>
        <dbReference type="ARBA" id="ARBA00022679"/>
    </source>
</evidence>
<dbReference type="PANTHER" id="PTHR45707:SF71">
    <property type="entry name" value="PROTEIN KINASE DOMAIN-CONTAINING PROTEIN"/>
    <property type="match status" value="1"/>
</dbReference>
<feature type="domain" description="Protein kinase" evidence="11">
    <location>
        <begin position="239"/>
        <end position="532"/>
    </location>
</feature>